<dbReference type="Proteomes" id="UP000326725">
    <property type="component" value="Unassembled WGS sequence"/>
</dbReference>
<evidence type="ECO:0000313" key="2">
    <source>
        <dbReference type="EMBL" id="VVZ93967.1"/>
    </source>
</evidence>
<feature type="domain" description="Rhodanese" evidence="1">
    <location>
        <begin position="68"/>
        <end position="185"/>
    </location>
</feature>
<keyword evidence="3" id="KW-1185">Reference proteome</keyword>
<dbReference type="PROSITE" id="PS50206">
    <property type="entry name" value="RHODANESE_3"/>
    <property type="match status" value="1"/>
</dbReference>
<dbReference type="InterPro" id="IPR001763">
    <property type="entry name" value="Rhodanese-like_dom"/>
</dbReference>
<sequence length="213" mass="23567">MLYASRCEIKVICLEAWIMNVTTLLAGSLLAATLIASPVLAQEDIPAYRETQLGLYVTASEAYDLMQEDERAVLIDVRDPIETKFTGFAEPTDIHVPWVLADRDNFDEEAKTWPMVRNADFEAQVRAELEALNVAEDDPIIVMCRSGATRSAPGADIITEMGFSRVYSMTDGFEGGKLEEGDSAGVRAVNGWRNSGLPWSYEIDPDVAWRPGE</sequence>
<name>A0A5K1I1L6_9GAMM</name>
<dbReference type="EMBL" id="CABVOU010000014">
    <property type="protein sequence ID" value="VVZ93967.1"/>
    <property type="molecule type" value="Genomic_DNA"/>
</dbReference>
<protein>
    <submittedName>
        <fullName evidence="2">Thiosulfate sulfurtransferase</fullName>
    </submittedName>
</protein>
<keyword evidence="2" id="KW-0808">Transferase</keyword>
<gene>
    <name evidence="2" type="ORF">HALO32_00016</name>
</gene>
<proteinExistence type="predicted"/>
<dbReference type="SUPFAM" id="SSF52821">
    <property type="entry name" value="Rhodanese/Cell cycle control phosphatase"/>
    <property type="match status" value="1"/>
</dbReference>
<dbReference type="AlphaFoldDB" id="A0A5K1I1L6"/>
<reference evidence="2 3" key="1">
    <citation type="submission" date="2019-09" db="EMBL/GenBank/DDBJ databases">
        <authorList>
            <person name="Criscuolo A."/>
        </authorList>
    </citation>
    <scope>NUCLEOTIDE SEQUENCE [LARGE SCALE GENOMIC DNA]</scope>
    <source>
        <strain evidence="3">3(2)</strain>
    </source>
</reference>
<dbReference type="Gene3D" id="3.40.250.10">
    <property type="entry name" value="Rhodanese-like domain"/>
    <property type="match status" value="1"/>
</dbReference>
<dbReference type="GO" id="GO:0016740">
    <property type="term" value="F:transferase activity"/>
    <property type="evidence" value="ECO:0007669"/>
    <property type="project" value="UniProtKB-KW"/>
</dbReference>
<organism evidence="2 3">
    <name type="scientific">Halomonas lysinitropha</name>
    <dbReference type="NCBI Taxonomy" id="2607506"/>
    <lineage>
        <taxon>Bacteria</taxon>
        <taxon>Pseudomonadati</taxon>
        <taxon>Pseudomonadota</taxon>
        <taxon>Gammaproteobacteria</taxon>
        <taxon>Oceanospirillales</taxon>
        <taxon>Halomonadaceae</taxon>
        <taxon>Halomonas</taxon>
    </lineage>
</organism>
<evidence type="ECO:0000313" key="3">
    <source>
        <dbReference type="Proteomes" id="UP000326725"/>
    </source>
</evidence>
<dbReference type="SMART" id="SM00450">
    <property type="entry name" value="RHOD"/>
    <property type="match status" value="1"/>
</dbReference>
<dbReference type="InterPro" id="IPR036873">
    <property type="entry name" value="Rhodanese-like_dom_sf"/>
</dbReference>
<dbReference type="Pfam" id="PF00581">
    <property type="entry name" value="Rhodanese"/>
    <property type="match status" value="1"/>
</dbReference>
<accession>A0A5K1I1L6</accession>
<evidence type="ECO:0000259" key="1">
    <source>
        <dbReference type="PROSITE" id="PS50206"/>
    </source>
</evidence>